<keyword evidence="2" id="KW-0812">Transmembrane</keyword>
<keyword evidence="1" id="KW-0175">Coiled coil</keyword>
<protein>
    <recommendedName>
        <fullName evidence="5">DUF4129 domain-containing protein</fullName>
    </recommendedName>
</protein>
<evidence type="ECO:0008006" key="5">
    <source>
        <dbReference type="Google" id="ProtNLM"/>
    </source>
</evidence>
<keyword evidence="4" id="KW-1185">Reference proteome</keyword>
<sequence precursor="true">MNVKIRYAVFFLLVIAILAALVLTIPAPLLYSLEEDSFPSPFHKNTDVLKLQATNSTDDIVPEIQEFVDFTGPLSLSIRVHDIEQARRDFERFQNSHGSLKNLIVKLDMNESEIQELERNTAMQKEILDSLLNTTISLDELQVMEIQYHSENNQDMLTTIRLRGEELRKKVRGMGARYRNATERVADSGRKLGINTTKNQESQVVVDQIIEQIENPEAETLLRVDTSLVPGDDRISLFLRPETGKYREVIEYMGISLSLQGNVTRREGGKQIILYMDDVPFSTLTTDSFGYYNTKIPIERTLSGTHTVYSRSPTSRSVNRTLTVEQVASATNLSVSRTNKTTTVNCSGAVMANYPVRSASVELVWDETHVLVTKTDSRGWFMKEIDLPPGRHTILARFNGAGYPIDPSASDLQVIEISLIPKTGDELELWDILLVIFAIVIVAGFVKAALYYIQRMTRKIEARAEKTDGILVNSGVSASAEDLGGDLPAQPADTSELMDPDNETLISYYTRLLQEKGLKAASWRVYQQLAARVARDQEIRRHRTLTAREISRGCKGKPYCRPFARFIAVYERIRYGGIVSVRDQTVFETALHTTDEQMEGDGH</sequence>
<dbReference type="RefSeq" id="WP_015285435.1">
    <property type="nucleotide sequence ID" value="NC_019943.1"/>
</dbReference>
<dbReference type="eggNOG" id="arCOG02488">
    <property type="taxonomic scope" value="Archaea"/>
</dbReference>
<name>L0HCK7_METFS</name>
<gene>
    <name evidence="3" type="ordered locus">Metfor_1437</name>
</gene>
<dbReference type="HOGENOM" id="CLU_464341_0_0_2"/>
<dbReference type="Proteomes" id="UP000010824">
    <property type="component" value="Chromosome"/>
</dbReference>
<evidence type="ECO:0000313" key="4">
    <source>
        <dbReference type="Proteomes" id="UP000010824"/>
    </source>
</evidence>
<evidence type="ECO:0000256" key="1">
    <source>
        <dbReference type="SAM" id="Coils"/>
    </source>
</evidence>
<dbReference type="AlphaFoldDB" id="L0HCK7"/>
<evidence type="ECO:0000256" key="2">
    <source>
        <dbReference type="SAM" id="Phobius"/>
    </source>
</evidence>
<dbReference type="OrthoDB" id="112112at2157"/>
<dbReference type="STRING" id="593750.Metfor_1437"/>
<dbReference type="InParanoid" id="L0HCK7"/>
<reference evidence="3 4" key="2">
    <citation type="journal article" date="2014" name="Genome Announc.">
        <title>Complete Genome Sequence of Methanoregula formicica SMSPT, a Mesophilic Hydrogenotrophic Methanogen Isolated from a Methanogenic Upflow Anaerobic Sludge Blanket Reactor.</title>
        <authorList>
            <person name="Yamamoto K."/>
            <person name="Tamaki H."/>
            <person name="Cadillo-Quiroz H."/>
            <person name="Imachi H."/>
            <person name="Kyrpides N."/>
            <person name="Woyke T."/>
            <person name="Goodwin L."/>
            <person name="Zinder S.H."/>
            <person name="Kamagata Y."/>
            <person name="Liu W.T."/>
        </authorList>
    </citation>
    <scope>NUCLEOTIDE SEQUENCE [LARGE SCALE GENOMIC DNA]</scope>
    <source>
        <strain evidence="4">DSM 22288 / NBRC 105244 / SMSP</strain>
    </source>
</reference>
<dbReference type="KEGG" id="mfo:Metfor_1437"/>
<proteinExistence type="predicted"/>
<keyword evidence="2" id="KW-0472">Membrane</keyword>
<organism evidence="3 4">
    <name type="scientific">Methanoregula formicica (strain DSM 22288 / NBRC 105244 / SMSP)</name>
    <dbReference type="NCBI Taxonomy" id="593750"/>
    <lineage>
        <taxon>Archaea</taxon>
        <taxon>Methanobacteriati</taxon>
        <taxon>Methanobacteriota</taxon>
        <taxon>Stenosarchaea group</taxon>
        <taxon>Methanomicrobia</taxon>
        <taxon>Methanomicrobiales</taxon>
        <taxon>Methanoregulaceae</taxon>
        <taxon>Methanoregula</taxon>
    </lineage>
</organism>
<keyword evidence="2" id="KW-1133">Transmembrane helix</keyword>
<reference evidence="4" key="1">
    <citation type="submission" date="2011-12" db="EMBL/GenBank/DDBJ databases">
        <title>Complete sequence of Methanoregula formicicum SMSP.</title>
        <authorList>
            <person name="Lucas S."/>
            <person name="Han J."/>
            <person name="Lapidus A."/>
            <person name="Cheng J.-F."/>
            <person name="Goodwin L."/>
            <person name="Pitluck S."/>
            <person name="Peters L."/>
            <person name="Ovchinnikova G."/>
            <person name="Teshima H."/>
            <person name="Detter J.C."/>
            <person name="Han C."/>
            <person name="Tapia R."/>
            <person name="Land M."/>
            <person name="Hauser L."/>
            <person name="Kyrpides N."/>
            <person name="Ivanova N."/>
            <person name="Pagani I."/>
            <person name="Imachi H."/>
            <person name="Tamaki H."/>
            <person name="Sekiguchi Y."/>
            <person name="Kamagata Y."/>
            <person name="Cadillo-Quiroz H."/>
            <person name="Zinder S."/>
            <person name="Liu W.-T."/>
            <person name="Woyke T."/>
        </authorList>
    </citation>
    <scope>NUCLEOTIDE SEQUENCE [LARGE SCALE GENOMIC DNA]</scope>
    <source>
        <strain evidence="4">DSM 22288 / NBRC 105244 / SMSP</strain>
    </source>
</reference>
<feature type="coiled-coil region" evidence="1">
    <location>
        <begin position="100"/>
        <end position="134"/>
    </location>
</feature>
<feature type="transmembrane region" description="Helical" evidence="2">
    <location>
        <begin position="429"/>
        <end position="453"/>
    </location>
</feature>
<accession>L0HCK7</accession>
<dbReference type="EMBL" id="CP003167">
    <property type="protein sequence ID" value="AGB02472.1"/>
    <property type="molecule type" value="Genomic_DNA"/>
</dbReference>
<evidence type="ECO:0000313" key="3">
    <source>
        <dbReference type="EMBL" id="AGB02472.1"/>
    </source>
</evidence>
<dbReference type="GeneID" id="14307826"/>